<dbReference type="PANTHER" id="PTHR11102">
    <property type="entry name" value="SEL-1-LIKE PROTEIN"/>
    <property type="match status" value="1"/>
</dbReference>
<dbReference type="InterPro" id="IPR006597">
    <property type="entry name" value="Sel1-like"/>
</dbReference>
<feature type="region of interest" description="Disordered" evidence="1">
    <location>
        <begin position="76"/>
        <end position="124"/>
    </location>
</feature>
<evidence type="ECO:0000256" key="1">
    <source>
        <dbReference type="SAM" id="MobiDB-lite"/>
    </source>
</evidence>
<dbReference type="SUPFAM" id="SSF81901">
    <property type="entry name" value="HCP-like"/>
    <property type="match status" value="1"/>
</dbReference>
<accession>Q2N2P2</accession>
<dbReference type="EMBL" id="DQ124696">
    <property type="protein sequence ID" value="AAZ95834.1"/>
    <property type="molecule type" value="Genomic_DNA"/>
</dbReference>
<name>Q2N2P2_AERHY</name>
<dbReference type="PANTHER" id="PTHR11102:SF160">
    <property type="entry name" value="ERAD-ASSOCIATED E3 UBIQUITIN-PROTEIN LIGASE COMPONENT HRD3"/>
    <property type="match status" value="1"/>
</dbReference>
<proteinExistence type="predicted"/>
<reference evidence="3" key="1">
    <citation type="journal article" date="2006" name="J. Bacteriol.">
        <title>Polar flagellum biogenesis in Aeromonas hydrophila.</title>
        <authorList>
            <person name="Canals R."/>
            <person name="Ramirez S."/>
            <person name="Vilches S."/>
            <person name="Horsburgh G."/>
            <person name="Shaw J.G."/>
            <person name="Tomas J.M."/>
            <person name="Merino S."/>
        </authorList>
    </citation>
    <scope>NUCLEOTIDE SEQUENCE</scope>
    <source>
        <strain evidence="3">AH-3</strain>
    </source>
</reference>
<evidence type="ECO:0000313" key="3">
    <source>
        <dbReference type="EMBL" id="AAZ95834.1"/>
    </source>
</evidence>
<feature type="signal peptide" evidence="2">
    <location>
        <begin position="1"/>
        <end position="19"/>
    </location>
</feature>
<dbReference type="InterPro" id="IPR050767">
    <property type="entry name" value="Sel1_AlgK"/>
</dbReference>
<dbReference type="InterPro" id="IPR011990">
    <property type="entry name" value="TPR-like_helical_dom_sf"/>
</dbReference>
<sequence length="311" mass="32839">MKPLTLFGLACLLTTQVQGAEPQASAAPPTASSAVSAAEQAMVSKSAVSAAEPSTATVEPAGSGAVPAAAPLPVASESTPAAEPAPVATGAAPTTPSPAATAESGLSPTSRPMTSTPSGGGGLGIDSSNLQAVPLYRQDELLNWIEQGRHLQQVKQDRCQLTQDIEVRAEVMKVPAYQFLWGDMLAWGVCIKPDAELGVKFMWEAANQGLAPALEQLGRYYWKGTLVQQDLVKAETLMREAASLGFQRAQVEWVEMLLQGMGSPLDYEEAYHWLHSTVIGDKALHQKATSLLSRLANRMPANAIARAKAMH</sequence>
<organism evidence="3">
    <name type="scientific">Aeromonas hydrophila</name>
    <dbReference type="NCBI Taxonomy" id="644"/>
    <lineage>
        <taxon>Bacteria</taxon>
        <taxon>Pseudomonadati</taxon>
        <taxon>Pseudomonadota</taxon>
        <taxon>Gammaproteobacteria</taxon>
        <taxon>Aeromonadales</taxon>
        <taxon>Aeromonadaceae</taxon>
        <taxon>Aeromonas</taxon>
    </lineage>
</organism>
<keyword evidence="2" id="KW-0732">Signal</keyword>
<feature type="chain" id="PRO_5004213068" evidence="2">
    <location>
        <begin position="20"/>
        <end position="311"/>
    </location>
</feature>
<protein>
    <submittedName>
        <fullName evidence="3">MotX</fullName>
    </submittedName>
</protein>
<gene>
    <name evidence="3" type="primary">motX</name>
</gene>
<dbReference type="Gene3D" id="1.25.40.10">
    <property type="entry name" value="Tetratricopeptide repeat domain"/>
    <property type="match status" value="1"/>
</dbReference>
<dbReference type="AlphaFoldDB" id="Q2N2P2"/>
<dbReference type="SMART" id="SM00671">
    <property type="entry name" value="SEL1"/>
    <property type="match status" value="2"/>
</dbReference>
<evidence type="ECO:0000256" key="2">
    <source>
        <dbReference type="SAM" id="SignalP"/>
    </source>
</evidence>
<feature type="compositionally biased region" description="Low complexity" evidence="1">
    <location>
        <begin position="76"/>
        <end position="117"/>
    </location>
</feature>
<dbReference type="Pfam" id="PF08238">
    <property type="entry name" value="Sel1"/>
    <property type="match status" value="3"/>
</dbReference>